<sequence length="274" mass="30644">MKMIEWLRVWFETIGNKSQTLPTSYQHGTPLIVLLAEDAHSEIDIVKEHHHQNHFPCAPDPQHLCNIHQQDLQDVLLDQHSPPSVTQQVSAPGELGGPTTKLHSYPYKFHEIIEWAKQLAQCGAAADPFPSRACFVDEKSALYITKAMAECEQMGVLILSGYWPDYHKDLGILAQEYVMWHHLLGSNRLVEENLANAQELIQGMQFMRDGVEEDGTTWNMASPALVGLIVDFFYATPATLGNLFLEVFAQEVPKPVIYLAVTAAAINEDAITGI</sequence>
<evidence type="ECO:0000259" key="1">
    <source>
        <dbReference type="Pfam" id="PF20149"/>
    </source>
</evidence>
<protein>
    <recommendedName>
        <fullName evidence="1">DUF6532 domain-containing protein</fullName>
    </recommendedName>
</protein>
<dbReference type="AlphaFoldDB" id="A0A0C9ZT11"/>
<reference evidence="3" key="2">
    <citation type="submission" date="2015-01" db="EMBL/GenBank/DDBJ databases">
        <title>Evolutionary Origins and Diversification of the Mycorrhizal Mutualists.</title>
        <authorList>
            <consortium name="DOE Joint Genome Institute"/>
            <consortium name="Mycorrhizal Genomics Consortium"/>
            <person name="Kohler A."/>
            <person name="Kuo A."/>
            <person name="Nagy L.G."/>
            <person name="Floudas D."/>
            <person name="Copeland A."/>
            <person name="Barry K.W."/>
            <person name="Cichocki N."/>
            <person name="Veneault-Fourrey C."/>
            <person name="LaButti K."/>
            <person name="Lindquist E.A."/>
            <person name="Lipzen A."/>
            <person name="Lundell T."/>
            <person name="Morin E."/>
            <person name="Murat C."/>
            <person name="Riley R."/>
            <person name="Ohm R."/>
            <person name="Sun H."/>
            <person name="Tunlid A."/>
            <person name="Henrissat B."/>
            <person name="Grigoriev I.V."/>
            <person name="Hibbett D.S."/>
            <person name="Martin F."/>
        </authorList>
    </citation>
    <scope>NUCLEOTIDE SEQUENCE [LARGE SCALE GENOMIC DNA]</scope>
    <source>
        <strain evidence="3">441</strain>
    </source>
</reference>
<reference evidence="2 3" key="1">
    <citation type="submission" date="2014-04" db="EMBL/GenBank/DDBJ databases">
        <authorList>
            <consortium name="DOE Joint Genome Institute"/>
            <person name="Kuo A."/>
            <person name="Kohler A."/>
            <person name="Costa M.D."/>
            <person name="Nagy L.G."/>
            <person name="Floudas D."/>
            <person name="Copeland A."/>
            <person name="Barry K.W."/>
            <person name="Cichocki N."/>
            <person name="Veneault-Fourrey C."/>
            <person name="LaButti K."/>
            <person name="Lindquist E.A."/>
            <person name="Lipzen A."/>
            <person name="Lundell T."/>
            <person name="Morin E."/>
            <person name="Murat C."/>
            <person name="Sun H."/>
            <person name="Tunlid A."/>
            <person name="Henrissat B."/>
            <person name="Grigoriev I.V."/>
            <person name="Hibbett D.S."/>
            <person name="Martin F."/>
            <person name="Nordberg H.P."/>
            <person name="Cantor M.N."/>
            <person name="Hua S.X."/>
        </authorList>
    </citation>
    <scope>NUCLEOTIDE SEQUENCE [LARGE SCALE GENOMIC DNA]</scope>
    <source>
        <strain evidence="2 3">441</strain>
    </source>
</reference>
<name>A0A0C9ZT11_9AGAM</name>
<accession>A0A0C9ZT11</accession>
<feature type="domain" description="DUF6532" evidence="1">
    <location>
        <begin position="126"/>
        <end position="264"/>
    </location>
</feature>
<gene>
    <name evidence="2" type="ORF">PISMIDRAFT_9612</name>
</gene>
<proteinExistence type="predicted"/>
<dbReference type="OrthoDB" id="2702992at2759"/>
<keyword evidence="3" id="KW-1185">Reference proteome</keyword>
<dbReference type="EMBL" id="KN833708">
    <property type="protein sequence ID" value="KIK25402.1"/>
    <property type="molecule type" value="Genomic_DNA"/>
</dbReference>
<evidence type="ECO:0000313" key="3">
    <source>
        <dbReference type="Proteomes" id="UP000054018"/>
    </source>
</evidence>
<dbReference type="Proteomes" id="UP000054018">
    <property type="component" value="Unassembled WGS sequence"/>
</dbReference>
<dbReference type="Pfam" id="PF20149">
    <property type="entry name" value="DUF6532"/>
    <property type="match status" value="1"/>
</dbReference>
<evidence type="ECO:0000313" key="2">
    <source>
        <dbReference type="EMBL" id="KIK25402.1"/>
    </source>
</evidence>
<dbReference type="InterPro" id="IPR045341">
    <property type="entry name" value="DUF6532"/>
</dbReference>
<organism evidence="2 3">
    <name type="scientific">Pisolithus microcarpus 441</name>
    <dbReference type="NCBI Taxonomy" id="765257"/>
    <lineage>
        <taxon>Eukaryota</taxon>
        <taxon>Fungi</taxon>
        <taxon>Dikarya</taxon>
        <taxon>Basidiomycota</taxon>
        <taxon>Agaricomycotina</taxon>
        <taxon>Agaricomycetes</taxon>
        <taxon>Agaricomycetidae</taxon>
        <taxon>Boletales</taxon>
        <taxon>Sclerodermatineae</taxon>
        <taxon>Pisolithaceae</taxon>
        <taxon>Pisolithus</taxon>
    </lineage>
</organism>
<dbReference type="HOGENOM" id="CLU_060373_0_0_1"/>